<dbReference type="PROSITE" id="PS50977">
    <property type="entry name" value="HTH_TETR_2"/>
    <property type="match status" value="1"/>
</dbReference>
<organism evidence="6 7">
    <name type="scientific">Streptomyces albipurpureus</name>
    <dbReference type="NCBI Taxonomy" id="2897419"/>
    <lineage>
        <taxon>Bacteria</taxon>
        <taxon>Bacillati</taxon>
        <taxon>Actinomycetota</taxon>
        <taxon>Actinomycetes</taxon>
        <taxon>Kitasatosporales</taxon>
        <taxon>Streptomycetaceae</taxon>
        <taxon>Streptomyces</taxon>
    </lineage>
</organism>
<feature type="domain" description="HTH tetR-type" evidence="5">
    <location>
        <begin position="20"/>
        <end position="80"/>
    </location>
</feature>
<accession>A0ABT0ULY6</accession>
<dbReference type="PANTHER" id="PTHR30055">
    <property type="entry name" value="HTH-TYPE TRANSCRIPTIONAL REGULATOR RUTR"/>
    <property type="match status" value="1"/>
</dbReference>
<feature type="DNA-binding region" description="H-T-H motif" evidence="4">
    <location>
        <begin position="43"/>
        <end position="62"/>
    </location>
</feature>
<protein>
    <submittedName>
        <fullName evidence="6">TetR/AcrR family transcriptional regulator</fullName>
    </submittedName>
</protein>
<dbReference type="Proteomes" id="UP001431429">
    <property type="component" value="Unassembled WGS sequence"/>
</dbReference>
<dbReference type="PANTHER" id="PTHR30055:SF151">
    <property type="entry name" value="TRANSCRIPTIONAL REGULATORY PROTEIN"/>
    <property type="match status" value="1"/>
</dbReference>
<dbReference type="InterPro" id="IPR009057">
    <property type="entry name" value="Homeodomain-like_sf"/>
</dbReference>
<dbReference type="RefSeq" id="WP_250919577.1">
    <property type="nucleotide sequence ID" value="NZ_JAMQAW010000010.1"/>
</dbReference>
<dbReference type="InterPro" id="IPR036271">
    <property type="entry name" value="Tet_transcr_reg_TetR-rel_C_sf"/>
</dbReference>
<dbReference type="PRINTS" id="PR00455">
    <property type="entry name" value="HTHTETR"/>
</dbReference>
<dbReference type="EMBL" id="JAMQAW010000010">
    <property type="protein sequence ID" value="MCM2389241.1"/>
    <property type="molecule type" value="Genomic_DNA"/>
</dbReference>
<keyword evidence="7" id="KW-1185">Reference proteome</keyword>
<keyword evidence="2 4" id="KW-0238">DNA-binding</keyword>
<evidence type="ECO:0000259" key="5">
    <source>
        <dbReference type="PROSITE" id="PS50977"/>
    </source>
</evidence>
<keyword evidence="3" id="KW-0804">Transcription</keyword>
<dbReference type="InterPro" id="IPR001647">
    <property type="entry name" value="HTH_TetR"/>
</dbReference>
<dbReference type="Gene3D" id="1.10.10.60">
    <property type="entry name" value="Homeodomain-like"/>
    <property type="match status" value="1"/>
</dbReference>
<keyword evidence="1" id="KW-0805">Transcription regulation</keyword>
<dbReference type="Gene3D" id="1.10.357.10">
    <property type="entry name" value="Tetracycline Repressor, domain 2"/>
    <property type="match status" value="1"/>
</dbReference>
<reference evidence="6" key="1">
    <citation type="submission" date="2022-06" db="EMBL/GenBank/DDBJ databases">
        <title>Genome public.</title>
        <authorList>
            <person name="Sun Q."/>
        </authorList>
    </citation>
    <scope>NUCLEOTIDE SEQUENCE</scope>
    <source>
        <strain evidence="6">CWNU-1</strain>
    </source>
</reference>
<dbReference type="Pfam" id="PF02909">
    <property type="entry name" value="TetR_C_1"/>
    <property type="match status" value="1"/>
</dbReference>
<dbReference type="Pfam" id="PF00440">
    <property type="entry name" value="TetR_N"/>
    <property type="match status" value="1"/>
</dbReference>
<proteinExistence type="predicted"/>
<dbReference type="SUPFAM" id="SSF46689">
    <property type="entry name" value="Homeodomain-like"/>
    <property type="match status" value="1"/>
</dbReference>
<comment type="caution">
    <text evidence="6">The sequence shown here is derived from an EMBL/GenBank/DDBJ whole genome shotgun (WGS) entry which is preliminary data.</text>
</comment>
<evidence type="ECO:0000256" key="2">
    <source>
        <dbReference type="ARBA" id="ARBA00023125"/>
    </source>
</evidence>
<sequence>MTTTPGRTTRASRTRLPRGALTPERIVETSLRLLDEHGADAFSMPRLGKALGADQTAVYRHFSGRDDILLAVADRLLEEAFEGFSAQPYWADTLADVCRRVRGAYLAHPAAAALSGPRTTRRPAEMRAADAVIGALGDAGFDPAEAALLYRVVADFALLWSGGEAAFHSLDAKTQADEADGWKRAYRAADPQEYPHIHRVRDPLFEVDSADVFETALGLLLDSMEHRAPRGDGRARRDPGE</sequence>
<evidence type="ECO:0000313" key="6">
    <source>
        <dbReference type="EMBL" id="MCM2389241.1"/>
    </source>
</evidence>
<name>A0ABT0ULY6_9ACTN</name>
<gene>
    <name evidence="6" type="ORF">NBG84_13200</name>
</gene>
<dbReference type="SUPFAM" id="SSF48498">
    <property type="entry name" value="Tetracyclin repressor-like, C-terminal domain"/>
    <property type="match status" value="1"/>
</dbReference>
<evidence type="ECO:0000256" key="1">
    <source>
        <dbReference type="ARBA" id="ARBA00023015"/>
    </source>
</evidence>
<evidence type="ECO:0000313" key="7">
    <source>
        <dbReference type="Proteomes" id="UP001431429"/>
    </source>
</evidence>
<evidence type="ECO:0000256" key="4">
    <source>
        <dbReference type="PROSITE-ProRule" id="PRU00335"/>
    </source>
</evidence>
<dbReference type="InterPro" id="IPR004111">
    <property type="entry name" value="Repressor_TetR_C"/>
</dbReference>
<evidence type="ECO:0000256" key="3">
    <source>
        <dbReference type="ARBA" id="ARBA00023163"/>
    </source>
</evidence>
<dbReference type="InterPro" id="IPR050109">
    <property type="entry name" value="HTH-type_TetR-like_transc_reg"/>
</dbReference>